<dbReference type="Pfam" id="PF05425">
    <property type="entry name" value="CopD"/>
    <property type="match status" value="1"/>
</dbReference>
<dbReference type="GO" id="GO:0016020">
    <property type="term" value="C:membrane"/>
    <property type="evidence" value="ECO:0007669"/>
    <property type="project" value="InterPro"/>
</dbReference>
<name>A0A5S5B6F9_STUST</name>
<evidence type="ECO:0000256" key="1">
    <source>
        <dbReference type="SAM" id="Phobius"/>
    </source>
</evidence>
<dbReference type="EMBL" id="VNHQ01000014">
    <property type="protein sequence ID" value="TYP62497.1"/>
    <property type="molecule type" value="Genomic_DNA"/>
</dbReference>
<dbReference type="AlphaFoldDB" id="A0A5S5B6F9"/>
<feature type="domain" description="Copper resistance protein D" evidence="2">
    <location>
        <begin position="70"/>
        <end position="159"/>
    </location>
</feature>
<proteinExistence type="predicted"/>
<dbReference type="Proteomes" id="UP000324282">
    <property type="component" value="Unassembled WGS sequence"/>
</dbReference>
<evidence type="ECO:0000313" key="3">
    <source>
        <dbReference type="EMBL" id="TYP62497.1"/>
    </source>
</evidence>
<dbReference type="InterPro" id="IPR008457">
    <property type="entry name" value="Cu-R_CopD_dom"/>
</dbReference>
<comment type="caution">
    <text evidence="3">The sequence shown here is derived from an EMBL/GenBank/DDBJ whole genome shotgun (WGS) entry which is preliminary data.</text>
</comment>
<sequence length="174" mass="19076">MIAADLIAISHKRHISRQTVNKSNRSESMRHLLFLHLLGASVWVGGHLVLLFSVLPGALRRRDVQPVRAFEQLYERVGIPALLLQIATGIWLAGQWLPHAQWFGGTSIAHLVQAKLVLLGFTAVLGVHARLAIIPKLDAQRLPQLGVHIVLITLTAVAFVWVGSGFRFGGLLQG</sequence>
<feature type="transmembrane region" description="Helical" evidence="1">
    <location>
        <begin position="145"/>
        <end position="164"/>
    </location>
</feature>
<gene>
    <name evidence="3" type="ORF">A9A72_1241255</name>
</gene>
<keyword evidence="1" id="KW-1133">Transmembrane helix</keyword>
<reference evidence="3 4" key="1">
    <citation type="submission" date="2019-07" db="EMBL/GenBank/DDBJ databases">
        <title>Deep subsurface shale carbon reservoir microbial communities from Ohio and West Virginia, USA.</title>
        <authorList>
            <person name="Wrighton K."/>
        </authorList>
    </citation>
    <scope>NUCLEOTIDE SEQUENCE [LARGE SCALE GENOMIC DNA]</scope>
    <source>
        <strain evidence="3 4">NP_8Ht</strain>
    </source>
</reference>
<feature type="transmembrane region" description="Helical" evidence="1">
    <location>
        <begin position="116"/>
        <end position="133"/>
    </location>
</feature>
<protein>
    <submittedName>
        <fullName evidence="3">Copper resistance protein D</fullName>
    </submittedName>
</protein>
<feature type="transmembrane region" description="Helical" evidence="1">
    <location>
        <begin position="77"/>
        <end position="96"/>
    </location>
</feature>
<accession>A0A5S5B6F9</accession>
<feature type="transmembrane region" description="Helical" evidence="1">
    <location>
        <begin position="33"/>
        <end position="56"/>
    </location>
</feature>
<keyword evidence="1" id="KW-0812">Transmembrane</keyword>
<organism evidence="3 4">
    <name type="scientific">Stutzerimonas stutzeri</name>
    <name type="common">Pseudomonas stutzeri</name>
    <dbReference type="NCBI Taxonomy" id="316"/>
    <lineage>
        <taxon>Bacteria</taxon>
        <taxon>Pseudomonadati</taxon>
        <taxon>Pseudomonadota</taxon>
        <taxon>Gammaproteobacteria</taxon>
        <taxon>Pseudomonadales</taxon>
        <taxon>Pseudomonadaceae</taxon>
        <taxon>Stutzerimonas</taxon>
    </lineage>
</organism>
<keyword evidence="1" id="KW-0472">Membrane</keyword>
<evidence type="ECO:0000313" key="4">
    <source>
        <dbReference type="Proteomes" id="UP000324282"/>
    </source>
</evidence>
<evidence type="ECO:0000259" key="2">
    <source>
        <dbReference type="Pfam" id="PF05425"/>
    </source>
</evidence>